<protein>
    <submittedName>
        <fullName evidence="1">Uncharacterized protein</fullName>
    </submittedName>
</protein>
<gene>
    <name evidence="1" type="ORF">LTS18_008865</name>
</gene>
<accession>A0ACC3DAE6</accession>
<name>A0ACC3DAE6_9PEZI</name>
<evidence type="ECO:0000313" key="2">
    <source>
        <dbReference type="Proteomes" id="UP001186974"/>
    </source>
</evidence>
<dbReference type="Proteomes" id="UP001186974">
    <property type="component" value="Unassembled WGS sequence"/>
</dbReference>
<keyword evidence="2" id="KW-1185">Reference proteome</keyword>
<proteinExistence type="predicted"/>
<dbReference type="EMBL" id="JAWDJW010006569">
    <property type="protein sequence ID" value="KAK3064251.1"/>
    <property type="molecule type" value="Genomic_DNA"/>
</dbReference>
<organism evidence="1 2">
    <name type="scientific">Coniosporium uncinatum</name>
    <dbReference type="NCBI Taxonomy" id="93489"/>
    <lineage>
        <taxon>Eukaryota</taxon>
        <taxon>Fungi</taxon>
        <taxon>Dikarya</taxon>
        <taxon>Ascomycota</taxon>
        <taxon>Pezizomycotina</taxon>
        <taxon>Dothideomycetes</taxon>
        <taxon>Dothideomycetes incertae sedis</taxon>
        <taxon>Coniosporium</taxon>
    </lineage>
</organism>
<sequence length="469" mass="53065">MNAHATWGDTHVVRELPETDVDLANKEGCTDIDYLPLPNLKKYIHLLFDQKQFVNTLQNGRQSKMTDRLYERLKPALQLASCLLDQEPTLAFLYRVSYGTLTTDNKSGRTYLADNTTEDLSLKDRHKQMVRERLLNQFVENSTVVLATPLTDEAFLGLFTKLECCWAYARLVPDRKKSGGTQTEVVFRPCSHHFLSTGWDTATASDRIRFLFFFAKTLMHEFAHVAGFLSSWRRPGLPEPYCDLTDVETELGRALEVAIFGRMYDLLSVAGEHGKALSSQTWTGWYRQYMREPQANPARELASTLRISLWFRQEYHDLMETTGAYDVINALSVFDFAALPNAGRKLLKDLSFINALSEAVRHSTRGKVLASRGEETRPGRGKRAASPAIHEEESVTKKRRVMEPSEKGETTPLESRKVQLRKHRSVLYPNYGDERLAKQIPRKGSADPGLLGGFAKLTVSDVARVEAAA</sequence>
<evidence type="ECO:0000313" key="1">
    <source>
        <dbReference type="EMBL" id="KAK3064251.1"/>
    </source>
</evidence>
<reference evidence="1" key="1">
    <citation type="submission" date="2024-09" db="EMBL/GenBank/DDBJ databases">
        <title>Black Yeasts Isolated from many extreme environments.</title>
        <authorList>
            <person name="Coleine C."/>
            <person name="Stajich J.E."/>
            <person name="Selbmann L."/>
        </authorList>
    </citation>
    <scope>NUCLEOTIDE SEQUENCE</scope>
    <source>
        <strain evidence="1">CCFEE 5737</strain>
    </source>
</reference>
<comment type="caution">
    <text evidence="1">The sequence shown here is derived from an EMBL/GenBank/DDBJ whole genome shotgun (WGS) entry which is preliminary data.</text>
</comment>